<organism evidence="17 18">
    <name type="scientific">Arenicella xantha</name>
    <dbReference type="NCBI Taxonomy" id="644221"/>
    <lineage>
        <taxon>Bacteria</taxon>
        <taxon>Pseudomonadati</taxon>
        <taxon>Pseudomonadota</taxon>
        <taxon>Gammaproteobacteria</taxon>
        <taxon>Arenicellales</taxon>
        <taxon>Arenicellaceae</taxon>
        <taxon>Arenicella</taxon>
    </lineage>
</organism>
<feature type="transmembrane region" description="Helical" evidence="16">
    <location>
        <begin position="148"/>
        <end position="166"/>
    </location>
</feature>
<evidence type="ECO:0000256" key="3">
    <source>
        <dbReference type="ARBA" id="ARBA00010441"/>
    </source>
</evidence>
<sequence>MSSEHSNNDADNTANVKAKKAVRAKPAKGIYVLPNLFTTAGLFAGFYAIMQARLGHFEAASLAIYVAMVMDILDGRLARLTNTQSAFGSEYDSLSDMVSFGVAPAMVLFEFALSELGRFGSLVAFVYIACAALRLARFNVATVNDKSHFIGMPSPGAAAIMASIVWVSVDYDIDPSGISVPLAILMLATALAMVSNVKFRSFKDVNFRDQMPFVGLIVGVMVVALIYWDPPMAFLFCGLGYLLSGTILYVVKKLRRQNKSPTE</sequence>
<feature type="transmembrane region" description="Helical" evidence="16">
    <location>
        <begin position="178"/>
        <end position="199"/>
    </location>
</feature>
<comment type="subcellular location">
    <subcellularLocation>
        <location evidence="2">Endomembrane system</location>
        <topology evidence="2">Multi-pass membrane protein</topology>
    </subcellularLocation>
</comment>
<evidence type="ECO:0000256" key="14">
    <source>
        <dbReference type="ARBA" id="ARBA00032361"/>
    </source>
</evidence>
<comment type="caution">
    <text evidence="17">The sequence shown here is derived from an EMBL/GenBank/DDBJ whole genome shotgun (WGS) entry which is preliminary data.</text>
</comment>
<keyword evidence="7 15" id="KW-0808">Transferase</keyword>
<evidence type="ECO:0000256" key="16">
    <source>
        <dbReference type="SAM" id="Phobius"/>
    </source>
</evidence>
<dbReference type="GO" id="GO:0003882">
    <property type="term" value="F:CDP-diacylglycerol-serine O-phosphatidyltransferase activity"/>
    <property type="evidence" value="ECO:0007669"/>
    <property type="project" value="UniProtKB-EC"/>
</dbReference>
<dbReference type="InterPro" id="IPR004533">
    <property type="entry name" value="CDP-diaglyc--ser_O-PTrfase"/>
</dbReference>
<evidence type="ECO:0000256" key="4">
    <source>
        <dbReference type="ARBA" id="ARBA00013174"/>
    </source>
</evidence>
<dbReference type="OrthoDB" id="9777147at2"/>
<dbReference type="InParanoid" id="A0A395JJJ8"/>
<keyword evidence="11 16" id="KW-0472">Membrane</keyword>
<evidence type="ECO:0000256" key="7">
    <source>
        <dbReference type="ARBA" id="ARBA00022679"/>
    </source>
</evidence>
<name>A0A395JJJ8_9GAMM</name>
<dbReference type="InterPro" id="IPR050324">
    <property type="entry name" value="CDP-alcohol_PTase-I"/>
</dbReference>
<evidence type="ECO:0000256" key="9">
    <source>
        <dbReference type="ARBA" id="ARBA00022989"/>
    </source>
</evidence>
<dbReference type="NCBIfam" id="TIGR00473">
    <property type="entry name" value="pssA"/>
    <property type="match status" value="1"/>
</dbReference>
<keyword evidence="8 16" id="KW-0812">Transmembrane</keyword>
<keyword evidence="6" id="KW-0444">Lipid biosynthesis</keyword>
<evidence type="ECO:0000256" key="6">
    <source>
        <dbReference type="ARBA" id="ARBA00022516"/>
    </source>
</evidence>
<dbReference type="AlphaFoldDB" id="A0A395JJJ8"/>
<dbReference type="InterPro" id="IPR043130">
    <property type="entry name" value="CDP-OH_PTrfase_TM_dom"/>
</dbReference>
<evidence type="ECO:0000313" key="17">
    <source>
        <dbReference type="EMBL" id="RBP50963.1"/>
    </source>
</evidence>
<dbReference type="EMBL" id="QNRT01000002">
    <property type="protein sequence ID" value="RBP50963.1"/>
    <property type="molecule type" value="Genomic_DNA"/>
</dbReference>
<dbReference type="PANTHER" id="PTHR14269">
    <property type="entry name" value="CDP-DIACYLGLYCEROL--GLYCEROL-3-PHOSPHATE 3-PHOSPHATIDYLTRANSFERASE-RELATED"/>
    <property type="match status" value="1"/>
</dbReference>
<keyword evidence="13" id="KW-1208">Phospholipid metabolism</keyword>
<keyword evidence="9 16" id="KW-1133">Transmembrane helix</keyword>
<evidence type="ECO:0000256" key="10">
    <source>
        <dbReference type="ARBA" id="ARBA00023098"/>
    </source>
</evidence>
<keyword evidence="18" id="KW-1185">Reference proteome</keyword>
<dbReference type="Gene3D" id="1.20.120.1760">
    <property type="match status" value="1"/>
</dbReference>
<protein>
    <recommendedName>
        <fullName evidence="5">CDP-diacylglycerol--serine O-phosphatidyltransferase</fullName>
        <ecNumber evidence="4">2.7.8.8</ecNumber>
    </recommendedName>
    <alternativeName>
        <fullName evidence="14">Phosphatidylserine synthase</fullName>
    </alternativeName>
</protein>
<dbReference type="Proteomes" id="UP000253083">
    <property type="component" value="Unassembled WGS sequence"/>
</dbReference>
<dbReference type="GO" id="GO:0008654">
    <property type="term" value="P:phospholipid biosynthetic process"/>
    <property type="evidence" value="ECO:0007669"/>
    <property type="project" value="UniProtKB-KW"/>
</dbReference>
<gene>
    <name evidence="17" type="ORF">DFR28_102380</name>
</gene>
<feature type="transmembrane region" description="Helical" evidence="16">
    <location>
        <begin position="233"/>
        <end position="251"/>
    </location>
</feature>
<keyword evidence="12" id="KW-0594">Phospholipid biosynthesis</keyword>
<dbReference type="PROSITE" id="PS00379">
    <property type="entry name" value="CDP_ALCOHOL_P_TRANSF"/>
    <property type="match status" value="1"/>
</dbReference>
<evidence type="ECO:0000256" key="8">
    <source>
        <dbReference type="ARBA" id="ARBA00022692"/>
    </source>
</evidence>
<feature type="transmembrane region" description="Helical" evidence="16">
    <location>
        <begin position="119"/>
        <end position="136"/>
    </location>
</feature>
<dbReference type="PANTHER" id="PTHR14269:SF61">
    <property type="entry name" value="CDP-DIACYLGLYCEROL--SERINE O-PHOSPHATIDYLTRANSFERASE"/>
    <property type="match status" value="1"/>
</dbReference>
<dbReference type="GO" id="GO:0016020">
    <property type="term" value="C:membrane"/>
    <property type="evidence" value="ECO:0007669"/>
    <property type="project" value="InterPro"/>
</dbReference>
<evidence type="ECO:0000256" key="12">
    <source>
        <dbReference type="ARBA" id="ARBA00023209"/>
    </source>
</evidence>
<evidence type="ECO:0000313" key="18">
    <source>
        <dbReference type="Proteomes" id="UP000253083"/>
    </source>
</evidence>
<dbReference type="RefSeq" id="WP_113953770.1">
    <property type="nucleotide sequence ID" value="NZ_QNRT01000002.1"/>
</dbReference>
<dbReference type="GO" id="GO:0012505">
    <property type="term" value="C:endomembrane system"/>
    <property type="evidence" value="ECO:0007669"/>
    <property type="project" value="UniProtKB-SubCell"/>
</dbReference>
<comment type="catalytic activity">
    <reaction evidence="1">
        <text>a CDP-1,2-diacyl-sn-glycerol + L-serine = a 1,2-diacyl-sn-glycero-3-phospho-L-serine + CMP + H(+)</text>
        <dbReference type="Rhea" id="RHEA:16913"/>
        <dbReference type="ChEBI" id="CHEBI:15378"/>
        <dbReference type="ChEBI" id="CHEBI:33384"/>
        <dbReference type="ChEBI" id="CHEBI:57262"/>
        <dbReference type="ChEBI" id="CHEBI:58332"/>
        <dbReference type="ChEBI" id="CHEBI:60377"/>
        <dbReference type="EC" id="2.7.8.8"/>
    </reaction>
</comment>
<evidence type="ECO:0000256" key="2">
    <source>
        <dbReference type="ARBA" id="ARBA00004127"/>
    </source>
</evidence>
<evidence type="ECO:0000256" key="1">
    <source>
        <dbReference type="ARBA" id="ARBA00000287"/>
    </source>
</evidence>
<evidence type="ECO:0000256" key="11">
    <source>
        <dbReference type="ARBA" id="ARBA00023136"/>
    </source>
</evidence>
<keyword evidence="10" id="KW-0443">Lipid metabolism</keyword>
<dbReference type="Pfam" id="PF01066">
    <property type="entry name" value="CDP-OH_P_transf"/>
    <property type="match status" value="1"/>
</dbReference>
<dbReference type="EC" id="2.7.8.8" evidence="4"/>
<dbReference type="InterPro" id="IPR000462">
    <property type="entry name" value="CDP-OH_P_trans"/>
</dbReference>
<evidence type="ECO:0000256" key="15">
    <source>
        <dbReference type="RuleBase" id="RU003750"/>
    </source>
</evidence>
<accession>A0A395JJJ8</accession>
<evidence type="ECO:0000256" key="5">
    <source>
        <dbReference type="ARBA" id="ARBA00017171"/>
    </source>
</evidence>
<proteinExistence type="inferred from homology"/>
<comment type="similarity">
    <text evidence="3 15">Belongs to the CDP-alcohol phosphatidyltransferase class-I family.</text>
</comment>
<feature type="transmembrane region" description="Helical" evidence="16">
    <location>
        <begin position="29"/>
        <end position="49"/>
    </location>
</feature>
<dbReference type="InterPro" id="IPR048254">
    <property type="entry name" value="CDP_ALCOHOL_P_TRANSF_CS"/>
</dbReference>
<evidence type="ECO:0000256" key="13">
    <source>
        <dbReference type="ARBA" id="ARBA00023264"/>
    </source>
</evidence>
<feature type="transmembrane region" description="Helical" evidence="16">
    <location>
        <begin position="211"/>
        <end position="227"/>
    </location>
</feature>
<reference evidence="17 18" key="1">
    <citation type="submission" date="2018-06" db="EMBL/GenBank/DDBJ databases">
        <title>Genomic Encyclopedia of Type Strains, Phase IV (KMG-IV): sequencing the most valuable type-strain genomes for metagenomic binning, comparative biology and taxonomic classification.</title>
        <authorList>
            <person name="Goeker M."/>
        </authorList>
    </citation>
    <scope>NUCLEOTIDE SEQUENCE [LARGE SCALE GENOMIC DNA]</scope>
    <source>
        <strain evidence="17 18">DSM 24032</strain>
    </source>
</reference>